<keyword evidence="3" id="KW-1185">Reference proteome</keyword>
<dbReference type="OrthoDB" id="7485566at2759"/>
<feature type="non-terminal residue" evidence="2">
    <location>
        <position position="365"/>
    </location>
</feature>
<reference evidence="2" key="1">
    <citation type="submission" date="2021-02" db="EMBL/GenBank/DDBJ databases">
        <authorList>
            <person name="Dougan E. K."/>
            <person name="Rhodes N."/>
            <person name="Thang M."/>
            <person name="Chan C."/>
        </authorList>
    </citation>
    <scope>NUCLEOTIDE SEQUENCE</scope>
</reference>
<dbReference type="EMBL" id="CAJNIZ010008621">
    <property type="protein sequence ID" value="CAE7269436.1"/>
    <property type="molecule type" value="Genomic_DNA"/>
</dbReference>
<gene>
    <name evidence="2" type="ORF">SPIL2461_LOCUS5894</name>
</gene>
<feature type="region of interest" description="Disordered" evidence="1">
    <location>
        <begin position="166"/>
        <end position="198"/>
    </location>
</feature>
<name>A0A812MHT4_SYMPI</name>
<feature type="non-terminal residue" evidence="2">
    <location>
        <position position="1"/>
    </location>
</feature>
<evidence type="ECO:0000313" key="3">
    <source>
        <dbReference type="Proteomes" id="UP000649617"/>
    </source>
</evidence>
<protein>
    <submittedName>
        <fullName evidence="2">Uncharacterized protein</fullName>
    </submittedName>
</protein>
<comment type="caution">
    <text evidence="2">The sequence shown here is derived from an EMBL/GenBank/DDBJ whole genome shotgun (WGS) entry which is preliminary data.</text>
</comment>
<feature type="region of interest" description="Disordered" evidence="1">
    <location>
        <begin position="130"/>
        <end position="152"/>
    </location>
</feature>
<dbReference type="AlphaFoldDB" id="A0A812MHT4"/>
<organism evidence="2 3">
    <name type="scientific">Symbiodinium pilosum</name>
    <name type="common">Dinoflagellate</name>
    <dbReference type="NCBI Taxonomy" id="2952"/>
    <lineage>
        <taxon>Eukaryota</taxon>
        <taxon>Sar</taxon>
        <taxon>Alveolata</taxon>
        <taxon>Dinophyceae</taxon>
        <taxon>Suessiales</taxon>
        <taxon>Symbiodiniaceae</taxon>
        <taxon>Symbiodinium</taxon>
    </lineage>
</organism>
<accession>A0A812MHT4</accession>
<evidence type="ECO:0000256" key="1">
    <source>
        <dbReference type="SAM" id="MobiDB-lite"/>
    </source>
</evidence>
<proteinExistence type="predicted"/>
<feature type="compositionally biased region" description="Low complexity" evidence="1">
    <location>
        <begin position="168"/>
        <end position="179"/>
    </location>
</feature>
<dbReference type="Proteomes" id="UP000649617">
    <property type="component" value="Unassembled WGS sequence"/>
</dbReference>
<sequence length="365" mass="38977">HMTEDAHRAWNSWPDVGPRFEAIAAALQMMPPPQPSQLARTLHQLLECAACDGGPGPHQADLAFASGLEALPAAPLSLPDAVLLCMAPDGWLPYSDSTISFGSRSMAELGFDRPLGRNATPRPNIAARSALHARGSARSTGAGKDPRSQGRAELLSRAAKFQRGEWPQLLRSARQAAQQPTSRNEPQQDGAGERKRRRVCAKVRQAEVSRARQVLTAAEIAPGTQATLRALTDPARRPPELRREIPEEVLQHQPQQPTRLATGAVASALRETHRGGAAGLSGMRTEHLKLLLQDVEAMELLAEAASQLASAEVSPDIARGISAARLTALSKPDGGVRGIATGDGLRRLVSRTLAKGWAAIFDQAT</sequence>
<evidence type="ECO:0000313" key="2">
    <source>
        <dbReference type="EMBL" id="CAE7269436.1"/>
    </source>
</evidence>